<dbReference type="GO" id="GO:0042026">
    <property type="term" value="P:protein refolding"/>
    <property type="evidence" value="ECO:0007669"/>
    <property type="project" value="Ensembl"/>
</dbReference>
<sequence length="119" mass="13845">MARSVAVVFLMLVSLVCLDAIQRPPQVQVYTRHPPEDGKPNFLNCYVSQFHPPHIEIELLKNGEKMDKVELSDLSFNKDWSFYLLAHREFVPTATDKYACRVSHITLKEPKVVTWERDM</sequence>
<dbReference type="InterPro" id="IPR013783">
    <property type="entry name" value="Ig-like_fold"/>
</dbReference>
<dbReference type="GO" id="GO:2000774">
    <property type="term" value="P:positive regulation of cellular senescence"/>
    <property type="evidence" value="ECO:0007669"/>
    <property type="project" value="Ensembl"/>
</dbReference>
<dbReference type="OrthoDB" id="9949628at2759"/>
<dbReference type="GO" id="GO:0050768">
    <property type="term" value="P:negative regulation of neurogenesis"/>
    <property type="evidence" value="ECO:0007669"/>
    <property type="project" value="Ensembl"/>
</dbReference>
<dbReference type="GO" id="GO:0034757">
    <property type="term" value="P:negative regulation of iron ion transport"/>
    <property type="evidence" value="ECO:0007669"/>
    <property type="project" value="Ensembl"/>
</dbReference>
<dbReference type="SUPFAM" id="SSF48726">
    <property type="entry name" value="Immunoglobulin"/>
    <property type="match status" value="1"/>
</dbReference>
<dbReference type="GO" id="GO:1990000">
    <property type="term" value="P:amyloid fibril formation"/>
    <property type="evidence" value="ECO:0007669"/>
    <property type="project" value="Ensembl"/>
</dbReference>
<dbReference type="GO" id="GO:0071283">
    <property type="term" value="P:cellular response to iron(III) ion"/>
    <property type="evidence" value="ECO:0007669"/>
    <property type="project" value="Ensembl"/>
</dbReference>
<dbReference type="InterPro" id="IPR003006">
    <property type="entry name" value="Ig/MHC_CS"/>
</dbReference>
<dbReference type="Proteomes" id="UP000886700">
    <property type="component" value="Unplaced"/>
</dbReference>
<dbReference type="GO" id="GO:0005829">
    <property type="term" value="C:cytosol"/>
    <property type="evidence" value="ECO:0007669"/>
    <property type="project" value="Ensembl"/>
</dbReference>
<dbReference type="GO" id="GO:0051289">
    <property type="term" value="P:protein homotetramerization"/>
    <property type="evidence" value="ECO:0007669"/>
    <property type="project" value="Ensembl"/>
</dbReference>
<dbReference type="GO" id="GO:0033077">
    <property type="term" value="P:T cell differentiation in thymus"/>
    <property type="evidence" value="ECO:0007669"/>
    <property type="project" value="Ensembl"/>
</dbReference>
<dbReference type="AlphaFoldDB" id="A0A1U7QLF7"/>
<dbReference type="GO" id="GO:0019885">
    <property type="term" value="P:antigen processing and presentation of endogenous peptide antigen via MHC class I"/>
    <property type="evidence" value="ECO:0007669"/>
    <property type="project" value="Ensembl"/>
</dbReference>
<dbReference type="GO" id="GO:0007611">
    <property type="term" value="P:learning or memory"/>
    <property type="evidence" value="ECO:0007669"/>
    <property type="project" value="Ensembl"/>
</dbReference>
<dbReference type="GO" id="GO:0048261">
    <property type="term" value="P:negative regulation of receptor-mediated endocytosis"/>
    <property type="evidence" value="ECO:0007669"/>
    <property type="project" value="Ensembl"/>
</dbReference>
<dbReference type="GO" id="GO:2000978">
    <property type="term" value="P:negative regulation of forebrain neuron differentiation"/>
    <property type="evidence" value="ECO:0007669"/>
    <property type="project" value="Ensembl"/>
</dbReference>
<dbReference type="PANTHER" id="PTHR19944">
    <property type="entry name" value="MHC CLASS II-RELATED"/>
    <property type="match status" value="1"/>
</dbReference>
<feature type="domain" description="Ig-like" evidence="9">
    <location>
        <begin position="25"/>
        <end position="114"/>
    </location>
</feature>
<feature type="signal peptide" evidence="8">
    <location>
        <begin position="1"/>
        <end position="20"/>
    </location>
</feature>
<name>A0A1U7QLF7_MESAU</name>
<dbReference type="GO" id="GO:0010977">
    <property type="term" value="P:negative regulation of neuron projection development"/>
    <property type="evidence" value="ECO:0007669"/>
    <property type="project" value="Ensembl"/>
</dbReference>
<dbReference type="FunFam" id="2.60.40.10:FF:001005">
    <property type="entry name" value="Beta-2-microglobulin"/>
    <property type="match status" value="1"/>
</dbReference>
<evidence type="ECO:0000313" key="10">
    <source>
        <dbReference type="Proteomes" id="UP000886700"/>
    </source>
</evidence>
<dbReference type="PROSITE" id="PS50835">
    <property type="entry name" value="IG_LIKE"/>
    <property type="match status" value="1"/>
</dbReference>
<gene>
    <name evidence="11" type="primary">B2m</name>
</gene>
<dbReference type="GO" id="GO:0042803">
    <property type="term" value="F:protein homodimerization activity"/>
    <property type="evidence" value="ECO:0007669"/>
    <property type="project" value="Ensembl"/>
</dbReference>
<dbReference type="GO" id="GO:0033572">
    <property type="term" value="P:transferrin transport"/>
    <property type="evidence" value="ECO:0007669"/>
    <property type="project" value="Ensembl"/>
</dbReference>
<evidence type="ECO:0000256" key="1">
    <source>
        <dbReference type="ARBA" id="ARBA00004613"/>
    </source>
</evidence>
<accession>A0A1U7QLF7</accession>
<dbReference type="SMART" id="SM00407">
    <property type="entry name" value="IGc1"/>
    <property type="match status" value="1"/>
</dbReference>
<evidence type="ECO:0000256" key="5">
    <source>
        <dbReference type="ARBA" id="ARBA00022525"/>
    </source>
</evidence>
<evidence type="ECO:0000259" key="9">
    <source>
        <dbReference type="PROSITE" id="PS50835"/>
    </source>
</evidence>
<keyword evidence="6" id="KW-0391">Immunity</keyword>
<dbReference type="GO" id="GO:0002502">
    <property type="term" value="P:peptide antigen assembly with MHC class I protein complex"/>
    <property type="evidence" value="ECO:0007669"/>
    <property type="project" value="Ensembl"/>
</dbReference>
<dbReference type="GO" id="GO:0060586">
    <property type="term" value="P:multicellular organismal-level iron ion homeostasis"/>
    <property type="evidence" value="ECO:0007669"/>
    <property type="project" value="Ensembl"/>
</dbReference>
<dbReference type="GO" id="GO:0002237">
    <property type="term" value="P:response to molecule of bacterial origin"/>
    <property type="evidence" value="ECO:0007669"/>
    <property type="project" value="Ensembl"/>
</dbReference>
<evidence type="ECO:0000256" key="4">
    <source>
        <dbReference type="ARBA" id="ARBA00022451"/>
    </source>
</evidence>
<comment type="subcellular location">
    <subcellularLocation>
        <location evidence="1">Secreted</location>
    </subcellularLocation>
</comment>
<dbReference type="GO" id="GO:0005576">
    <property type="term" value="C:extracellular region"/>
    <property type="evidence" value="ECO:0007669"/>
    <property type="project" value="UniProtKB-SubCell"/>
</dbReference>
<dbReference type="CDD" id="cd05770">
    <property type="entry name" value="IgC1_beta2m"/>
    <property type="match status" value="1"/>
</dbReference>
<dbReference type="InterPro" id="IPR050160">
    <property type="entry name" value="MHC/Immunoglobulin"/>
</dbReference>
<dbReference type="GO" id="GO:0002726">
    <property type="term" value="P:positive regulation of T cell cytokine production"/>
    <property type="evidence" value="ECO:0007669"/>
    <property type="project" value="Ensembl"/>
</dbReference>
<dbReference type="PANTHER" id="PTHR19944:SF62">
    <property type="entry name" value="BETA-2-MICROGLOBULIN"/>
    <property type="match status" value="1"/>
</dbReference>
<evidence type="ECO:0000256" key="2">
    <source>
        <dbReference type="ARBA" id="ARBA00009564"/>
    </source>
</evidence>
<dbReference type="GO" id="GO:0005198">
    <property type="term" value="F:structural molecule activity"/>
    <property type="evidence" value="ECO:0007669"/>
    <property type="project" value="Ensembl"/>
</dbReference>
<dbReference type="GO" id="GO:0048260">
    <property type="term" value="P:positive regulation of receptor-mediated endocytosis"/>
    <property type="evidence" value="ECO:0007669"/>
    <property type="project" value="Ensembl"/>
</dbReference>
<dbReference type="GO" id="GO:0045646">
    <property type="term" value="P:regulation of erythrocyte differentiation"/>
    <property type="evidence" value="ECO:0007669"/>
    <property type="project" value="Ensembl"/>
</dbReference>
<dbReference type="GO" id="GO:0001916">
    <property type="term" value="P:positive regulation of T cell mediated cytotoxicity"/>
    <property type="evidence" value="ECO:0007669"/>
    <property type="project" value="Ensembl"/>
</dbReference>
<dbReference type="GO" id="GO:0071316">
    <property type="term" value="P:cellular response to nicotine"/>
    <property type="evidence" value="ECO:0007669"/>
    <property type="project" value="Ensembl"/>
</dbReference>
<dbReference type="InterPro" id="IPR003597">
    <property type="entry name" value="Ig_C1-set"/>
</dbReference>
<feature type="chain" id="PRO_5010551224" description="Beta-2-microglobulin" evidence="8">
    <location>
        <begin position="21"/>
        <end position="119"/>
    </location>
</feature>
<organism evidence="10 11">
    <name type="scientific">Mesocricetus auratus</name>
    <name type="common">Golden hamster</name>
    <dbReference type="NCBI Taxonomy" id="10036"/>
    <lineage>
        <taxon>Eukaryota</taxon>
        <taxon>Metazoa</taxon>
        <taxon>Chordata</taxon>
        <taxon>Craniata</taxon>
        <taxon>Vertebrata</taxon>
        <taxon>Euteleostomi</taxon>
        <taxon>Mammalia</taxon>
        <taxon>Eutheria</taxon>
        <taxon>Euarchontoglires</taxon>
        <taxon>Glires</taxon>
        <taxon>Rodentia</taxon>
        <taxon>Myomorpha</taxon>
        <taxon>Muroidea</taxon>
        <taxon>Cricetidae</taxon>
        <taxon>Cricetinae</taxon>
        <taxon>Mesocricetus</taxon>
    </lineage>
</organism>
<protein>
    <recommendedName>
        <fullName evidence="3">Beta-2-microglobulin</fullName>
    </recommendedName>
</protein>
<dbReference type="Pfam" id="PF07654">
    <property type="entry name" value="C1-set"/>
    <property type="match status" value="1"/>
</dbReference>
<dbReference type="GO" id="GO:0006879">
    <property type="term" value="P:intracellular iron ion homeostasis"/>
    <property type="evidence" value="ECO:0007669"/>
    <property type="project" value="Ensembl"/>
</dbReference>
<dbReference type="GO" id="GO:0001913">
    <property type="term" value="P:T cell mediated cytotoxicity"/>
    <property type="evidence" value="ECO:0007669"/>
    <property type="project" value="Ensembl"/>
</dbReference>
<keyword evidence="8" id="KW-0732">Signal</keyword>
<dbReference type="InterPro" id="IPR007110">
    <property type="entry name" value="Ig-like_dom"/>
</dbReference>
<dbReference type="Gene3D" id="2.60.40.10">
    <property type="entry name" value="Immunoglobulins"/>
    <property type="match status" value="1"/>
</dbReference>
<dbReference type="CTD" id="567"/>
<keyword evidence="5" id="KW-0964">Secreted</keyword>
<dbReference type="InterPro" id="IPR036179">
    <property type="entry name" value="Ig-like_dom_sf"/>
</dbReference>
<dbReference type="GO" id="GO:1990712">
    <property type="term" value="C:HFE-transferrin receptor complex"/>
    <property type="evidence" value="ECO:0007669"/>
    <property type="project" value="Ensembl"/>
</dbReference>
<evidence type="ECO:0000256" key="8">
    <source>
        <dbReference type="SAM" id="SignalP"/>
    </source>
</evidence>
<dbReference type="GO" id="GO:0042612">
    <property type="term" value="C:MHC class I protein complex"/>
    <property type="evidence" value="ECO:0007669"/>
    <property type="project" value="UniProtKB-KW"/>
</dbReference>
<reference evidence="11" key="1">
    <citation type="submission" date="2025-08" db="UniProtKB">
        <authorList>
            <consortium name="RefSeq"/>
        </authorList>
    </citation>
    <scope>IDENTIFICATION</scope>
    <source>
        <tissue evidence="11">Liver</tissue>
    </source>
</reference>
<evidence type="ECO:0000313" key="11">
    <source>
        <dbReference type="RefSeq" id="XP_005068588.1"/>
    </source>
</evidence>
<evidence type="ECO:0000256" key="7">
    <source>
        <dbReference type="ARBA" id="ARBA00023319"/>
    </source>
</evidence>
<dbReference type="GeneID" id="101843036"/>
<evidence type="ECO:0000256" key="6">
    <source>
        <dbReference type="ARBA" id="ARBA00022859"/>
    </source>
</evidence>
<dbReference type="GO" id="GO:0002481">
    <property type="term" value="P:antigen processing and presentation of exogenous protein antigen via MHC class Ib, TAP-dependent"/>
    <property type="evidence" value="ECO:0007669"/>
    <property type="project" value="Ensembl"/>
</dbReference>
<dbReference type="GO" id="GO:0005794">
    <property type="term" value="C:Golgi apparatus"/>
    <property type="evidence" value="ECO:0007669"/>
    <property type="project" value="Ensembl"/>
</dbReference>
<dbReference type="GO" id="GO:0050680">
    <property type="term" value="P:negative regulation of epithelial cell proliferation"/>
    <property type="evidence" value="ECO:0007669"/>
    <property type="project" value="Ensembl"/>
</dbReference>
<dbReference type="PROSITE" id="PS00290">
    <property type="entry name" value="IG_MHC"/>
    <property type="match status" value="1"/>
</dbReference>
<keyword evidence="7" id="KW-0393">Immunoglobulin domain</keyword>
<comment type="similarity">
    <text evidence="2">Belongs to the beta-2-microglobulin family.</text>
</comment>
<proteinExistence type="inferred from homology"/>
<keyword evidence="10" id="KW-1185">Reference proteome</keyword>
<dbReference type="RefSeq" id="XP_005068588.1">
    <property type="nucleotide sequence ID" value="XM_005068531.4"/>
</dbReference>
<dbReference type="InterPro" id="IPR015707">
    <property type="entry name" value="B2Microglobulin"/>
</dbReference>
<dbReference type="GO" id="GO:0009897">
    <property type="term" value="C:external side of plasma membrane"/>
    <property type="evidence" value="ECO:0007669"/>
    <property type="project" value="Ensembl"/>
</dbReference>
<keyword evidence="4" id="KW-0490">MHC I</keyword>
<dbReference type="KEGG" id="maua:101843036"/>
<dbReference type="GO" id="GO:0042824">
    <property type="term" value="C:MHC class I peptide loading complex"/>
    <property type="evidence" value="ECO:0007669"/>
    <property type="project" value="Ensembl"/>
</dbReference>
<dbReference type="GO" id="GO:0007608">
    <property type="term" value="P:sensory perception of smell"/>
    <property type="evidence" value="ECO:0007669"/>
    <property type="project" value="Ensembl"/>
</dbReference>
<evidence type="ECO:0000256" key="3">
    <source>
        <dbReference type="ARBA" id="ARBA00018767"/>
    </source>
</evidence>